<dbReference type="Gene3D" id="1.10.1740.10">
    <property type="match status" value="1"/>
</dbReference>
<evidence type="ECO:0000256" key="5">
    <source>
        <dbReference type="ARBA" id="ARBA00023163"/>
    </source>
</evidence>
<evidence type="ECO:0000256" key="1">
    <source>
        <dbReference type="ARBA" id="ARBA00010641"/>
    </source>
</evidence>
<evidence type="ECO:0000313" key="7">
    <source>
        <dbReference type="EMBL" id="KAD3632923.1"/>
    </source>
</evidence>
<dbReference type="CDD" id="cd06171">
    <property type="entry name" value="Sigma70_r4"/>
    <property type="match status" value="1"/>
</dbReference>
<name>A0A5N6MHP0_9MICC</name>
<proteinExistence type="inferred from homology"/>
<dbReference type="Pfam" id="PF08281">
    <property type="entry name" value="Sigma70_r4_2"/>
    <property type="match status" value="1"/>
</dbReference>
<evidence type="ECO:0000256" key="3">
    <source>
        <dbReference type="ARBA" id="ARBA00023082"/>
    </source>
</evidence>
<dbReference type="RefSeq" id="WP_152272173.1">
    <property type="nucleotide sequence ID" value="NZ_VTFX01000004.1"/>
</dbReference>
<feature type="domain" description="RNA polymerase sigma factor 70 region 4 type 2" evidence="6">
    <location>
        <begin position="109"/>
        <end position="160"/>
    </location>
</feature>
<dbReference type="GO" id="GO:0006352">
    <property type="term" value="P:DNA-templated transcription initiation"/>
    <property type="evidence" value="ECO:0007669"/>
    <property type="project" value="InterPro"/>
</dbReference>
<comment type="similarity">
    <text evidence="1">Belongs to the sigma-70 factor family. ECF subfamily.</text>
</comment>
<evidence type="ECO:0000256" key="4">
    <source>
        <dbReference type="ARBA" id="ARBA00023125"/>
    </source>
</evidence>
<dbReference type="InterPro" id="IPR039425">
    <property type="entry name" value="RNA_pol_sigma-70-like"/>
</dbReference>
<reference evidence="7 8" key="1">
    <citation type="submission" date="2019-08" db="EMBL/GenBank/DDBJ databases">
        <title>Arthrobacter sp. nov., isolated from plateau pika and Tibetan wild ass.</title>
        <authorList>
            <person name="Ge Y."/>
        </authorList>
    </citation>
    <scope>NUCLEOTIDE SEQUENCE [LARGE SCALE GENOMIC DNA]</scope>
    <source>
        <strain evidence="7 8">785</strain>
    </source>
</reference>
<dbReference type="SUPFAM" id="SSF88659">
    <property type="entry name" value="Sigma3 and sigma4 domains of RNA polymerase sigma factors"/>
    <property type="match status" value="1"/>
</dbReference>
<keyword evidence="5" id="KW-0804">Transcription</keyword>
<dbReference type="AlphaFoldDB" id="A0A5N6MHP0"/>
<dbReference type="InterPro" id="IPR013324">
    <property type="entry name" value="RNA_pol_sigma_r3/r4-like"/>
</dbReference>
<dbReference type="InterPro" id="IPR036388">
    <property type="entry name" value="WH-like_DNA-bd_sf"/>
</dbReference>
<keyword evidence="4" id="KW-0238">DNA-binding</keyword>
<keyword evidence="8" id="KW-1185">Reference proteome</keyword>
<dbReference type="Proteomes" id="UP000326852">
    <property type="component" value="Unassembled WGS sequence"/>
</dbReference>
<dbReference type="NCBIfam" id="TIGR02937">
    <property type="entry name" value="sigma70-ECF"/>
    <property type="match status" value="1"/>
</dbReference>
<dbReference type="InterPro" id="IPR013249">
    <property type="entry name" value="RNA_pol_sigma70_r4_t2"/>
</dbReference>
<evidence type="ECO:0000313" key="8">
    <source>
        <dbReference type="Proteomes" id="UP000326852"/>
    </source>
</evidence>
<sequence length="174" mass="19853">MSLQTIRKEQRDMDREKRFLAAHAAGHDRIYRYFRRRTDNAATAEDLCAEVFRITWEKTGTNESLSVKVLFGIAKNVLRTHGRSASRSANLLGALQLERNHERNDDDSRLHEALARLGPDEREVLLLTYWDGFSSSEVSDLLDTSATAVRMRLHRARKALGRLLETESLSEGAK</sequence>
<comment type="caution">
    <text evidence="7">The sequence shown here is derived from an EMBL/GenBank/DDBJ whole genome shotgun (WGS) entry which is preliminary data.</text>
</comment>
<dbReference type="Gene3D" id="1.10.10.10">
    <property type="entry name" value="Winged helix-like DNA-binding domain superfamily/Winged helix DNA-binding domain"/>
    <property type="match status" value="1"/>
</dbReference>
<organism evidence="7 8">
    <name type="scientific">Arthrobacter yangruifuii</name>
    <dbReference type="NCBI Taxonomy" id="2606616"/>
    <lineage>
        <taxon>Bacteria</taxon>
        <taxon>Bacillati</taxon>
        <taxon>Actinomycetota</taxon>
        <taxon>Actinomycetes</taxon>
        <taxon>Micrococcales</taxon>
        <taxon>Micrococcaceae</taxon>
        <taxon>Arthrobacter</taxon>
    </lineage>
</organism>
<keyword evidence="2" id="KW-0805">Transcription regulation</keyword>
<protein>
    <submittedName>
        <fullName evidence="7">Sigma-70 family RNA polymerase sigma factor</fullName>
    </submittedName>
</protein>
<dbReference type="GO" id="GO:0016987">
    <property type="term" value="F:sigma factor activity"/>
    <property type="evidence" value="ECO:0007669"/>
    <property type="project" value="UniProtKB-KW"/>
</dbReference>
<evidence type="ECO:0000259" key="6">
    <source>
        <dbReference type="Pfam" id="PF08281"/>
    </source>
</evidence>
<keyword evidence="3" id="KW-0731">Sigma factor</keyword>
<dbReference type="InterPro" id="IPR013325">
    <property type="entry name" value="RNA_pol_sigma_r2"/>
</dbReference>
<dbReference type="PANTHER" id="PTHR43133">
    <property type="entry name" value="RNA POLYMERASE ECF-TYPE SIGMA FACTO"/>
    <property type="match status" value="1"/>
</dbReference>
<evidence type="ECO:0000256" key="2">
    <source>
        <dbReference type="ARBA" id="ARBA00023015"/>
    </source>
</evidence>
<dbReference type="InterPro" id="IPR014284">
    <property type="entry name" value="RNA_pol_sigma-70_dom"/>
</dbReference>
<gene>
    <name evidence="7" type="ORF">GD627_08685</name>
</gene>
<accession>A0A5N6MHP0</accession>
<dbReference type="GO" id="GO:0003677">
    <property type="term" value="F:DNA binding"/>
    <property type="evidence" value="ECO:0007669"/>
    <property type="project" value="UniProtKB-KW"/>
</dbReference>
<dbReference type="EMBL" id="VTFX01000004">
    <property type="protein sequence ID" value="KAD3632923.1"/>
    <property type="molecule type" value="Genomic_DNA"/>
</dbReference>
<dbReference type="SUPFAM" id="SSF88946">
    <property type="entry name" value="Sigma2 domain of RNA polymerase sigma factors"/>
    <property type="match status" value="1"/>
</dbReference>
<dbReference type="PANTHER" id="PTHR43133:SF8">
    <property type="entry name" value="RNA POLYMERASE SIGMA FACTOR HI_1459-RELATED"/>
    <property type="match status" value="1"/>
</dbReference>